<evidence type="ECO:0000313" key="2">
    <source>
        <dbReference type="Proteomes" id="UP000639973"/>
    </source>
</evidence>
<evidence type="ECO:0000313" key="1">
    <source>
        <dbReference type="EMBL" id="GGL92628.1"/>
    </source>
</evidence>
<accession>A0ABQ2GER2</accession>
<proteinExistence type="predicted"/>
<name>A0ABQ2GER2_9DEIO</name>
<protein>
    <submittedName>
        <fullName evidence="1">Uncharacterized protein</fullName>
    </submittedName>
</protein>
<reference evidence="2" key="1">
    <citation type="journal article" date="2019" name="Int. J. Syst. Evol. Microbiol.">
        <title>The Global Catalogue of Microorganisms (GCM) 10K type strain sequencing project: providing services to taxonomists for standard genome sequencing and annotation.</title>
        <authorList>
            <consortium name="The Broad Institute Genomics Platform"/>
            <consortium name="The Broad Institute Genome Sequencing Center for Infectious Disease"/>
            <person name="Wu L."/>
            <person name="Ma J."/>
        </authorList>
    </citation>
    <scope>NUCLEOTIDE SEQUENCE [LARGE SCALE GENOMIC DNA]</scope>
    <source>
        <strain evidence="2">JCM 15442</strain>
    </source>
</reference>
<gene>
    <name evidence="1" type="ORF">GCM10010840_33460</name>
</gene>
<organism evidence="1 2">
    <name type="scientific">Deinococcus aerolatus</name>
    <dbReference type="NCBI Taxonomy" id="522487"/>
    <lineage>
        <taxon>Bacteria</taxon>
        <taxon>Thermotogati</taxon>
        <taxon>Deinococcota</taxon>
        <taxon>Deinococci</taxon>
        <taxon>Deinococcales</taxon>
        <taxon>Deinococcaceae</taxon>
        <taxon>Deinococcus</taxon>
    </lineage>
</organism>
<dbReference type="Proteomes" id="UP000639973">
    <property type="component" value="Unassembled WGS sequence"/>
</dbReference>
<comment type="caution">
    <text evidence="1">The sequence shown here is derived from an EMBL/GenBank/DDBJ whole genome shotgun (WGS) entry which is preliminary data.</text>
</comment>
<sequence length="66" mass="7321">MRVDPLAQYLAREARRLGLESMELEDAPTETIAVFAQCVLSELAALGLLRGRKEVGCWAVPRVRGH</sequence>
<dbReference type="EMBL" id="BMOL01000024">
    <property type="protein sequence ID" value="GGL92628.1"/>
    <property type="molecule type" value="Genomic_DNA"/>
</dbReference>
<keyword evidence="2" id="KW-1185">Reference proteome</keyword>